<protein>
    <submittedName>
        <fullName evidence="5">Acyl-CoA hydrolase</fullName>
    </submittedName>
</protein>
<evidence type="ECO:0000256" key="1">
    <source>
        <dbReference type="ARBA" id="ARBA00010458"/>
    </source>
</evidence>
<organism evidence="5 6">
    <name type="scientific">Bacillus thermotolerans</name>
    <name type="common">Quasibacillus thermotolerans</name>
    <dbReference type="NCBI Taxonomy" id="1221996"/>
    <lineage>
        <taxon>Bacteria</taxon>
        <taxon>Bacillati</taxon>
        <taxon>Bacillota</taxon>
        <taxon>Bacilli</taxon>
        <taxon>Bacillales</taxon>
        <taxon>Bacillaceae</taxon>
        <taxon>Bacillus</taxon>
    </lineage>
</organism>
<evidence type="ECO:0000256" key="3">
    <source>
        <dbReference type="PROSITE-ProRule" id="PRU01106"/>
    </source>
</evidence>
<comment type="similarity">
    <text evidence="1">Belongs to the acyl coenzyme A hydrolase family.</text>
</comment>
<dbReference type="RefSeq" id="WP_046133151.1">
    <property type="nucleotide sequence ID" value="NZ_JWIR02000030.1"/>
</dbReference>
<dbReference type="GO" id="GO:0009062">
    <property type="term" value="P:fatty acid catabolic process"/>
    <property type="evidence" value="ECO:0007669"/>
    <property type="project" value="TreeGrafter"/>
</dbReference>
<evidence type="ECO:0000259" key="4">
    <source>
        <dbReference type="PROSITE" id="PS51770"/>
    </source>
</evidence>
<dbReference type="Proteomes" id="UP000031563">
    <property type="component" value="Unassembled WGS sequence"/>
</dbReference>
<evidence type="ECO:0000313" key="5">
    <source>
        <dbReference type="EMBL" id="KKB40344.1"/>
    </source>
</evidence>
<feature type="domain" description="HotDog ACOT-type" evidence="4">
    <location>
        <begin position="7"/>
        <end position="119"/>
    </location>
</feature>
<gene>
    <name evidence="5" type="ORF">QY95_01727</name>
</gene>
<name>A0A0F5I3T8_BACTR</name>
<dbReference type="InterPro" id="IPR006683">
    <property type="entry name" value="Thioestr_dom"/>
</dbReference>
<accession>A0A0F5I3T8</accession>
<dbReference type="GO" id="GO:0052816">
    <property type="term" value="F:long-chain fatty acyl-CoA hydrolase activity"/>
    <property type="evidence" value="ECO:0007669"/>
    <property type="project" value="TreeGrafter"/>
</dbReference>
<dbReference type="OrthoDB" id="9791628at2"/>
<dbReference type="GO" id="GO:0005829">
    <property type="term" value="C:cytosol"/>
    <property type="evidence" value="ECO:0007669"/>
    <property type="project" value="TreeGrafter"/>
</dbReference>
<keyword evidence="6" id="KW-1185">Reference proteome</keyword>
<dbReference type="Gene3D" id="3.10.129.10">
    <property type="entry name" value="Hotdog Thioesterase"/>
    <property type="match status" value="1"/>
</dbReference>
<dbReference type="InterPro" id="IPR033120">
    <property type="entry name" value="HOTDOG_ACOT"/>
</dbReference>
<dbReference type="EMBL" id="JWIR02000030">
    <property type="protein sequence ID" value="KKB40344.1"/>
    <property type="molecule type" value="Genomic_DNA"/>
</dbReference>
<dbReference type="CDD" id="cd03442">
    <property type="entry name" value="BFIT_BACH"/>
    <property type="match status" value="1"/>
</dbReference>
<dbReference type="InterPro" id="IPR029069">
    <property type="entry name" value="HotDog_dom_sf"/>
</dbReference>
<sequence length="183" mass="20348">MEAKPCKLSRCVKANIVLPPDTQHHHTLFGGRLMQLIDEVAVLSATRHARRPCVTASTDSVDFLSPVRVGDSICLVAYVTWTSRTSMEVFIRSTAEDLMTGERRIAAVSFQTLVAVDEAGKPVPVPGVIPETEEEEYLFKTAPNRAISRRFHRTETKELIDTLTEINTNHLDVNEQLYGVVTG</sequence>
<dbReference type="GO" id="GO:0006637">
    <property type="term" value="P:acyl-CoA metabolic process"/>
    <property type="evidence" value="ECO:0007669"/>
    <property type="project" value="TreeGrafter"/>
</dbReference>
<dbReference type="AlphaFoldDB" id="A0A0F5I3T8"/>
<dbReference type="STRING" id="1221996.QY95_01727"/>
<evidence type="ECO:0000256" key="2">
    <source>
        <dbReference type="ARBA" id="ARBA00022801"/>
    </source>
</evidence>
<keyword evidence="2 3" id="KW-0378">Hydrolase</keyword>
<proteinExistence type="inferred from homology"/>
<dbReference type="InterPro" id="IPR040170">
    <property type="entry name" value="Cytosol_ACT"/>
</dbReference>
<dbReference type="PROSITE" id="PS51770">
    <property type="entry name" value="HOTDOG_ACOT"/>
    <property type="match status" value="1"/>
</dbReference>
<reference evidence="5" key="1">
    <citation type="submission" date="2015-02" db="EMBL/GenBank/DDBJ databases">
        <title>Genome Assembly of Bacillaceae bacterium MTCC 8252.</title>
        <authorList>
            <person name="Verma A."/>
            <person name="Khatri I."/>
            <person name="Mual P."/>
            <person name="Subramanian S."/>
            <person name="Krishnamurthi S."/>
        </authorList>
    </citation>
    <scope>NUCLEOTIDE SEQUENCE [LARGE SCALE GENOMIC DNA]</scope>
    <source>
        <strain evidence="5">MTCC 8252</strain>
    </source>
</reference>
<comment type="caution">
    <text evidence="5">The sequence shown here is derived from an EMBL/GenBank/DDBJ whole genome shotgun (WGS) entry which is preliminary data.</text>
</comment>
<dbReference type="SUPFAM" id="SSF54637">
    <property type="entry name" value="Thioesterase/thiol ester dehydrase-isomerase"/>
    <property type="match status" value="1"/>
</dbReference>
<evidence type="ECO:0000313" key="6">
    <source>
        <dbReference type="Proteomes" id="UP000031563"/>
    </source>
</evidence>
<dbReference type="PANTHER" id="PTHR11049">
    <property type="entry name" value="ACYL COENZYME A THIOESTER HYDROLASE"/>
    <property type="match status" value="1"/>
</dbReference>
<dbReference type="PANTHER" id="PTHR11049:SF24">
    <property type="entry name" value="CYTOSOLIC ACYL COENZYME A THIOESTER HYDROLASE"/>
    <property type="match status" value="1"/>
</dbReference>
<dbReference type="Pfam" id="PF03061">
    <property type="entry name" value="4HBT"/>
    <property type="match status" value="1"/>
</dbReference>